<proteinExistence type="predicted"/>
<reference evidence="2 3" key="2">
    <citation type="journal article" date="2013" name="Plant Cell Physiol.">
        <title>Rice Annotation Project Database (RAP-DB): an integrative and interactive database for rice genomics.</title>
        <authorList>
            <person name="Sakai H."/>
            <person name="Lee S.S."/>
            <person name="Tanaka T."/>
            <person name="Numa H."/>
            <person name="Kim J."/>
            <person name="Kawahara Y."/>
            <person name="Wakimoto H."/>
            <person name="Yang C.C."/>
            <person name="Iwamoto M."/>
            <person name="Abe T."/>
            <person name="Yamada Y."/>
            <person name="Muto A."/>
            <person name="Inokuchi H."/>
            <person name="Ikemura T."/>
            <person name="Matsumoto T."/>
            <person name="Sasaki T."/>
            <person name="Itoh T."/>
        </authorList>
    </citation>
    <scope>NUCLEOTIDE SEQUENCE [LARGE SCALE GENOMIC DNA]</scope>
    <source>
        <strain evidence="3">cv. Nipponbare</strain>
    </source>
</reference>
<keyword evidence="1" id="KW-0812">Transmembrane</keyword>
<keyword evidence="1" id="KW-0472">Membrane</keyword>
<organism evidence="2 3">
    <name type="scientific">Oryza sativa subsp. japonica</name>
    <name type="common">Rice</name>
    <dbReference type="NCBI Taxonomy" id="39947"/>
    <lineage>
        <taxon>Eukaryota</taxon>
        <taxon>Viridiplantae</taxon>
        <taxon>Streptophyta</taxon>
        <taxon>Embryophyta</taxon>
        <taxon>Tracheophyta</taxon>
        <taxon>Spermatophyta</taxon>
        <taxon>Magnoliopsida</taxon>
        <taxon>Liliopsida</taxon>
        <taxon>Poales</taxon>
        <taxon>Poaceae</taxon>
        <taxon>BOP clade</taxon>
        <taxon>Oryzoideae</taxon>
        <taxon>Oryzeae</taxon>
        <taxon>Oryzinae</taxon>
        <taxon>Oryza</taxon>
        <taxon>Oryza sativa</taxon>
    </lineage>
</organism>
<keyword evidence="1" id="KW-1133">Transmembrane helix</keyword>
<dbReference type="AlphaFoldDB" id="A0A0P0Y157"/>
<name>A0A0P0Y157_ORYSJ</name>
<reference evidence="3" key="1">
    <citation type="journal article" date="2005" name="Nature">
        <title>The map-based sequence of the rice genome.</title>
        <authorList>
            <consortium name="International rice genome sequencing project (IRGSP)"/>
            <person name="Matsumoto T."/>
            <person name="Wu J."/>
            <person name="Kanamori H."/>
            <person name="Katayose Y."/>
            <person name="Fujisawa M."/>
            <person name="Namiki N."/>
            <person name="Mizuno H."/>
            <person name="Yamamoto K."/>
            <person name="Antonio B.A."/>
            <person name="Baba T."/>
            <person name="Sakata K."/>
            <person name="Nagamura Y."/>
            <person name="Aoki H."/>
            <person name="Arikawa K."/>
            <person name="Arita K."/>
            <person name="Bito T."/>
            <person name="Chiden Y."/>
            <person name="Fujitsuka N."/>
            <person name="Fukunaka R."/>
            <person name="Hamada M."/>
            <person name="Harada C."/>
            <person name="Hayashi A."/>
            <person name="Hijishita S."/>
            <person name="Honda M."/>
            <person name="Hosokawa S."/>
            <person name="Ichikawa Y."/>
            <person name="Idonuma A."/>
            <person name="Iijima M."/>
            <person name="Ikeda M."/>
            <person name="Ikeno M."/>
            <person name="Ito K."/>
            <person name="Ito S."/>
            <person name="Ito T."/>
            <person name="Ito Y."/>
            <person name="Ito Y."/>
            <person name="Iwabuchi A."/>
            <person name="Kamiya K."/>
            <person name="Karasawa W."/>
            <person name="Kurita K."/>
            <person name="Katagiri S."/>
            <person name="Kikuta A."/>
            <person name="Kobayashi H."/>
            <person name="Kobayashi N."/>
            <person name="Machita K."/>
            <person name="Maehara T."/>
            <person name="Masukawa M."/>
            <person name="Mizubayashi T."/>
            <person name="Mukai Y."/>
            <person name="Nagasaki H."/>
            <person name="Nagata Y."/>
            <person name="Naito S."/>
            <person name="Nakashima M."/>
            <person name="Nakama Y."/>
            <person name="Nakamichi Y."/>
            <person name="Nakamura M."/>
            <person name="Meguro A."/>
            <person name="Negishi M."/>
            <person name="Ohta I."/>
            <person name="Ohta T."/>
            <person name="Okamoto M."/>
            <person name="Ono N."/>
            <person name="Saji S."/>
            <person name="Sakaguchi M."/>
            <person name="Sakai K."/>
            <person name="Shibata M."/>
            <person name="Shimokawa T."/>
            <person name="Song J."/>
            <person name="Takazaki Y."/>
            <person name="Terasawa K."/>
            <person name="Tsugane M."/>
            <person name="Tsuji K."/>
            <person name="Ueda S."/>
            <person name="Waki K."/>
            <person name="Yamagata H."/>
            <person name="Yamamoto M."/>
            <person name="Yamamoto S."/>
            <person name="Yamane H."/>
            <person name="Yoshiki S."/>
            <person name="Yoshihara R."/>
            <person name="Yukawa K."/>
            <person name="Zhong H."/>
            <person name="Yano M."/>
            <person name="Yuan Q."/>
            <person name="Ouyang S."/>
            <person name="Liu J."/>
            <person name="Jones K.M."/>
            <person name="Gansberger K."/>
            <person name="Moffat K."/>
            <person name="Hill J."/>
            <person name="Bera J."/>
            <person name="Fadrosh D."/>
            <person name="Jin S."/>
            <person name="Johri S."/>
            <person name="Kim M."/>
            <person name="Overton L."/>
            <person name="Reardon M."/>
            <person name="Tsitrin T."/>
            <person name="Vuong H."/>
            <person name="Weaver B."/>
            <person name="Ciecko A."/>
            <person name="Tallon L."/>
            <person name="Jackson J."/>
            <person name="Pai G."/>
            <person name="Aken S.V."/>
            <person name="Utterback T."/>
            <person name="Reidmuller S."/>
            <person name="Feldblyum T."/>
            <person name="Hsiao J."/>
            <person name="Zismann V."/>
            <person name="Iobst S."/>
            <person name="de Vazeille A.R."/>
            <person name="Buell C.R."/>
            <person name="Ying K."/>
            <person name="Li Y."/>
            <person name="Lu T."/>
            <person name="Huang Y."/>
            <person name="Zhao Q."/>
            <person name="Feng Q."/>
            <person name="Zhang L."/>
            <person name="Zhu J."/>
            <person name="Weng Q."/>
            <person name="Mu J."/>
            <person name="Lu Y."/>
            <person name="Fan D."/>
            <person name="Liu Y."/>
            <person name="Guan J."/>
            <person name="Zhang Y."/>
            <person name="Yu S."/>
            <person name="Liu X."/>
            <person name="Zhang Y."/>
            <person name="Hong G."/>
            <person name="Han B."/>
            <person name="Choisne N."/>
            <person name="Demange N."/>
            <person name="Orjeda G."/>
            <person name="Samain S."/>
            <person name="Cattolico L."/>
            <person name="Pelletier E."/>
            <person name="Couloux A."/>
            <person name="Segurens B."/>
            <person name="Wincker P."/>
            <person name="D'Hont A."/>
            <person name="Scarpelli C."/>
            <person name="Weissenbach J."/>
            <person name="Salanoubat M."/>
            <person name="Quetier F."/>
            <person name="Yu Y."/>
            <person name="Kim H.R."/>
            <person name="Rambo T."/>
            <person name="Currie J."/>
            <person name="Collura K."/>
            <person name="Luo M."/>
            <person name="Yang T."/>
            <person name="Ammiraju J.S.S."/>
            <person name="Engler F."/>
            <person name="Soderlund C."/>
            <person name="Wing R.A."/>
            <person name="Palmer L.E."/>
            <person name="de la Bastide M."/>
            <person name="Spiegel L."/>
            <person name="Nascimento L."/>
            <person name="Zutavern T."/>
            <person name="O'Shaughnessy A."/>
            <person name="Dike S."/>
            <person name="Dedhia N."/>
            <person name="Preston R."/>
            <person name="Balija V."/>
            <person name="McCombie W.R."/>
            <person name="Chow T."/>
            <person name="Chen H."/>
            <person name="Chung M."/>
            <person name="Chen C."/>
            <person name="Shaw J."/>
            <person name="Wu H."/>
            <person name="Hsiao K."/>
            <person name="Chao Y."/>
            <person name="Chu M."/>
            <person name="Cheng C."/>
            <person name="Hour A."/>
            <person name="Lee P."/>
            <person name="Lin S."/>
            <person name="Lin Y."/>
            <person name="Liou J."/>
            <person name="Liu S."/>
            <person name="Hsing Y."/>
            <person name="Raghuvanshi S."/>
            <person name="Mohanty A."/>
            <person name="Bharti A.K."/>
            <person name="Gaur A."/>
            <person name="Gupta V."/>
            <person name="Kumar D."/>
            <person name="Ravi V."/>
            <person name="Vij S."/>
            <person name="Kapur A."/>
            <person name="Khurana P."/>
            <person name="Khurana P."/>
            <person name="Khurana J.P."/>
            <person name="Tyagi A.K."/>
            <person name="Gaikwad K."/>
            <person name="Singh A."/>
            <person name="Dalal V."/>
            <person name="Srivastava S."/>
            <person name="Dixit A."/>
            <person name="Pal A.K."/>
            <person name="Ghazi I.A."/>
            <person name="Yadav M."/>
            <person name="Pandit A."/>
            <person name="Bhargava A."/>
            <person name="Sureshbabu K."/>
            <person name="Batra K."/>
            <person name="Sharma T.R."/>
            <person name="Mohapatra T."/>
            <person name="Singh N.K."/>
            <person name="Messing J."/>
            <person name="Nelson A.B."/>
            <person name="Fuks G."/>
            <person name="Kavchok S."/>
            <person name="Keizer G."/>
            <person name="Linton E."/>
            <person name="Llaca V."/>
            <person name="Song R."/>
            <person name="Tanyolac B."/>
            <person name="Young S."/>
            <person name="Ho-Il K."/>
            <person name="Hahn J.H."/>
            <person name="Sangsakoo G."/>
            <person name="Vanavichit A."/>
            <person name="de Mattos Luiz.A.T."/>
            <person name="Zimmer P.D."/>
            <person name="Malone G."/>
            <person name="Dellagostin O."/>
            <person name="de Oliveira A.C."/>
            <person name="Bevan M."/>
            <person name="Bancroft I."/>
            <person name="Minx P."/>
            <person name="Cordum H."/>
            <person name="Wilson R."/>
            <person name="Cheng Z."/>
            <person name="Jin W."/>
            <person name="Jiang J."/>
            <person name="Leong S.A."/>
            <person name="Iwama H."/>
            <person name="Gojobori T."/>
            <person name="Itoh T."/>
            <person name="Niimura Y."/>
            <person name="Fujii Y."/>
            <person name="Habara T."/>
            <person name="Sakai H."/>
            <person name="Sato Y."/>
            <person name="Wilson G."/>
            <person name="Kumar K."/>
            <person name="McCouch S."/>
            <person name="Juretic N."/>
            <person name="Hoen D."/>
            <person name="Wright S."/>
            <person name="Bruskiewich R."/>
            <person name="Bureau T."/>
            <person name="Miyao A."/>
            <person name="Hirochika H."/>
            <person name="Nishikawa T."/>
            <person name="Kadowaki K."/>
            <person name="Sugiura M."/>
            <person name="Burr B."/>
            <person name="Sasaki T."/>
        </authorList>
    </citation>
    <scope>NUCLEOTIDE SEQUENCE [LARGE SCALE GENOMIC DNA]</scope>
    <source>
        <strain evidence="3">cv. Nipponbare</strain>
    </source>
</reference>
<evidence type="ECO:0000313" key="3">
    <source>
        <dbReference type="Proteomes" id="UP000059680"/>
    </source>
</evidence>
<accession>A0A0P0Y157</accession>
<evidence type="ECO:0000256" key="1">
    <source>
        <dbReference type="SAM" id="Phobius"/>
    </source>
</evidence>
<dbReference type="PaxDb" id="39947-A0A0P0Y157"/>
<gene>
    <name evidence="2" type="ordered locus">Os11g0250900</name>
    <name evidence="2" type="ORF">OSNPB_110250900</name>
</gene>
<protein>
    <submittedName>
        <fullName evidence="2">Os11g0250900 protein</fullName>
    </submittedName>
</protein>
<feature type="non-terminal residue" evidence="2">
    <location>
        <position position="1"/>
    </location>
</feature>
<dbReference type="Proteomes" id="UP000059680">
    <property type="component" value="Chromosome 11"/>
</dbReference>
<dbReference type="EMBL" id="AP014967">
    <property type="protein sequence ID" value="BAT13446.1"/>
    <property type="molecule type" value="Genomic_DNA"/>
</dbReference>
<dbReference type="InParanoid" id="A0A0P0Y157"/>
<dbReference type="SMR" id="A0A0P0Y157"/>
<evidence type="ECO:0000313" key="2">
    <source>
        <dbReference type="EMBL" id="BAT13446.1"/>
    </source>
</evidence>
<keyword evidence="3" id="KW-1185">Reference proteome</keyword>
<sequence length="69" mass="7709">ADGGGVLREHGAARRRGERWGAFSDTPWFVEFAKMARHVWLLHCLFLTFDGGVSTIFQAAAGGRYGRQR</sequence>
<reference evidence="2 3" key="3">
    <citation type="journal article" date="2013" name="Rice">
        <title>Improvement of the Oryza sativa Nipponbare reference genome using next generation sequence and optical map data.</title>
        <authorList>
            <person name="Kawahara Y."/>
            <person name="de la Bastide M."/>
            <person name="Hamilton J.P."/>
            <person name="Kanamori H."/>
            <person name="McCombie W.R."/>
            <person name="Ouyang S."/>
            <person name="Schwartz D.C."/>
            <person name="Tanaka T."/>
            <person name="Wu J."/>
            <person name="Zhou S."/>
            <person name="Childs K.L."/>
            <person name="Davidson R.M."/>
            <person name="Lin H."/>
            <person name="Quesada-Ocampo L."/>
            <person name="Vaillancourt B."/>
            <person name="Sakai H."/>
            <person name="Lee S.S."/>
            <person name="Kim J."/>
            <person name="Numa H."/>
            <person name="Itoh T."/>
            <person name="Buell C.R."/>
            <person name="Matsumoto T."/>
        </authorList>
    </citation>
    <scope>NUCLEOTIDE SEQUENCE [LARGE SCALE GENOMIC DNA]</scope>
    <source>
        <strain evidence="3">cv. Nipponbare</strain>
    </source>
</reference>
<dbReference type="Gramene" id="Os11t0250900-00">
    <property type="protein sequence ID" value="Os11t0250900-00"/>
    <property type="gene ID" value="Os11g0250900"/>
</dbReference>
<feature type="transmembrane region" description="Helical" evidence="1">
    <location>
        <begin position="40"/>
        <end position="61"/>
    </location>
</feature>